<evidence type="ECO:0000313" key="6">
    <source>
        <dbReference type="Proteomes" id="UP000034287"/>
    </source>
</evidence>
<dbReference type="SUPFAM" id="SSF46785">
    <property type="entry name" value="Winged helix' DNA-binding domain"/>
    <property type="match status" value="1"/>
</dbReference>
<dbReference type="PANTHER" id="PTHR33204:SF1">
    <property type="entry name" value="TRANSCRIPTIONAL REGULATOR, MARR FAMILY"/>
    <property type="match status" value="1"/>
</dbReference>
<comment type="caution">
    <text evidence="5">The sequence shown here is derived from an EMBL/GenBank/DDBJ whole genome shotgun (WGS) entry which is preliminary data.</text>
</comment>
<keyword evidence="1" id="KW-0805">Transcription regulation</keyword>
<keyword evidence="3" id="KW-0804">Transcription</keyword>
<organism evidence="5 6">
    <name type="scientific">Salinicoccus sediminis</name>
    <dbReference type="NCBI Taxonomy" id="1432562"/>
    <lineage>
        <taxon>Bacteria</taxon>
        <taxon>Bacillati</taxon>
        <taxon>Bacillota</taxon>
        <taxon>Bacilli</taxon>
        <taxon>Bacillales</taxon>
        <taxon>Staphylococcaceae</taxon>
        <taxon>Salinicoccus</taxon>
    </lineage>
</organism>
<dbReference type="InterPro" id="IPR036390">
    <property type="entry name" value="WH_DNA-bd_sf"/>
</dbReference>
<name>A0A0M2SMG2_9STAP</name>
<dbReference type="Gene3D" id="1.10.10.10">
    <property type="entry name" value="Winged helix-like DNA-binding domain superfamily/Winged helix DNA-binding domain"/>
    <property type="match status" value="1"/>
</dbReference>
<evidence type="ECO:0000259" key="4">
    <source>
        <dbReference type="PROSITE" id="PS51118"/>
    </source>
</evidence>
<sequence length="116" mass="13265">MKQSTLCPRFEKAVSLLSQRWTALVIYQMLDAPQRFGAIQSAIGVSGKVLSDRLKDMEQEGLVKRDVYPETPVIIEYSLTDKGRSLEPVLRDIEQWSQDWIPPKTSDETDLTESHQ</sequence>
<evidence type="ECO:0000256" key="1">
    <source>
        <dbReference type="ARBA" id="ARBA00023015"/>
    </source>
</evidence>
<dbReference type="InterPro" id="IPR036388">
    <property type="entry name" value="WH-like_DNA-bd_sf"/>
</dbReference>
<reference evidence="5 6" key="1">
    <citation type="submission" date="2015-04" db="EMBL/GenBank/DDBJ databases">
        <title>Taxonomic description and genome sequence of Salinicoccus sediminis sp. nov., a novel hyper halotolerant bacterium isolated from marine sediment.</title>
        <authorList>
            <person name="Mathan Kumar R."/>
            <person name="Kaur G."/>
            <person name="Kumar N."/>
            <person name="Kumar A."/>
            <person name="Singh N.K."/>
            <person name="Kaur N."/>
            <person name="Mayilraj S."/>
        </authorList>
    </citation>
    <scope>NUCLEOTIDE SEQUENCE [LARGE SCALE GENOMIC DNA]</scope>
    <source>
        <strain evidence="5 6">SV-16</strain>
    </source>
</reference>
<dbReference type="RefSeq" id="WP_046512508.1">
    <property type="nucleotide sequence ID" value="NZ_LAYZ01000001.1"/>
</dbReference>
<protein>
    <submittedName>
        <fullName evidence="5">MarR family transcriptional regulator</fullName>
    </submittedName>
</protein>
<evidence type="ECO:0000256" key="2">
    <source>
        <dbReference type="ARBA" id="ARBA00023125"/>
    </source>
</evidence>
<keyword evidence="6" id="KW-1185">Reference proteome</keyword>
<keyword evidence="2" id="KW-0238">DNA-binding</keyword>
<dbReference type="EMBL" id="LAYZ01000001">
    <property type="protein sequence ID" value="KKK35854.1"/>
    <property type="molecule type" value="Genomic_DNA"/>
</dbReference>
<dbReference type="AlphaFoldDB" id="A0A0M2SMG2"/>
<dbReference type="Pfam" id="PF01638">
    <property type="entry name" value="HxlR"/>
    <property type="match status" value="1"/>
</dbReference>
<dbReference type="PROSITE" id="PS51118">
    <property type="entry name" value="HTH_HXLR"/>
    <property type="match status" value="1"/>
</dbReference>
<dbReference type="OrthoDB" id="9800966at2"/>
<dbReference type="STRING" id="1432562.WN59_03345"/>
<gene>
    <name evidence="5" type="ORF">WN59_03345</name>
</gene>
<dbReference type="PATRIC" id="fig|1432562.3.peg.679"/>
<accession>A0A0M2SMG2</accession>
<evidence type="ECO:0000313" key="5">
    <source>
        <dbReference type="EMBL" id="KKK35854.1"/>
    </source>
</evidence>
<evidence type="ECO:0000256" key="3">
    <source>
        <dbReference type="ARBA" id="ARBA00023163"/>
    </source>
</evidence>
<dbReference type="Proteomes" id="UP000034287">
    <property type="component" value="Unassembled WGS sequence"/>
</dbReference>
<dbReference type="PANTHER" id="PTHR33204">
    <property type="entry name" value="TRANSCRIPTIONAL REGULATOR, MARR FAMILY"/>
    <property type="match status" value="1"/>
</dbReference>
<dbReference type="InterPro" id="IPR002577">
    <property type="entry name" value="HTH_HxlR"/>
</dbReference>
<proteinExistence type="predicted"/>
<feature type="domain" description="HTH hxlR-type" evidence="4">
    <location>
        <begin position="7"/>
        <end position="105"/>
    </location>
</feature>
<dbReference type="GO" id="GO:0003677">
    <property type="term" value="F:DNA binding"/>
    <property type="evidence" value="ECO:0007669"/>
    <property type="project" value="UniProtKB-KW"/>
</dbReference>